<keyword evidence="2 6" id="KW-0479">Metal-binding</keyword>
<dbReference type="PROSITE" id="PS00086">
    <property type="entry name" value="CYTOCHROME_P450"/>
    <property type="match status" value="1"/>
</dbReference>
<keyword evidence="8" id="KW-1133">Transmembrane helix</keyword>
<evidence type="ECO:0000313" key="9">
    <source>
        <dbReference type="Proteomes" id="UP000504637"/>
    </source>
</evidence>
<dbReference type="GO" id="GO:0020037">
    <property type="term" value="F:heme binding"/>
    <property type="evidence" value="ECO:0007669"/>
    <property type="project" value="InterPro"/>
</dbReference>
<protein>
    <submittedName>
        <fullName evidence="10">Cytochrome P450</fullName>
    </submittedName>
</protein>
<evidence type="ECO:0000256" key="6">
    <source>
        <dbReference type="PIRSR" id="PIRSR602401-1"/>
    </source>
</evidence>
<evidence type="ECO:0000313" key="10">
    <source>
        <dbReference type="RefSeq" id="XP_033463694.1"/>
    </source>
</evidence>
<comment type="cofactor">
    <cofactor evidence="6">
        <name>heme</name>
        <dbReference type="ChEBI" id="CHEBI:30413"/>
    </cofactor>
</comment>
<keyword evidence="5 7" id="KW-0503">Monooxygenase</keyword>
<dbReference type="Proteomes" id="UP000504637">
    <property type="component" value="Unplaced"/>
</dbReference>
<evidence type="ECO:0000256" key="4">
    <source>
        <dbReference type="ARBA" id="ARBA00023004"/>
    </source>
</evidence>
<dbReference type="InterPro" id="IPR017972">
    <property type="entry name" value="Cyt_P450_CS"/>
</dbReference>
<evidence type="ECO:0000256" key="1">
    <source>
        <dbReference type="ARBA" id="ARBA00010617"/>
    </source>
</evidence>
<dbReference type="PANTHER" id="PTHR46300:SF2">
    <property type="entry name" value="CYTOCHROME P450 MONOOXYGENASE ALNH-RELATED"/>
    <property type="match status" value="1"/>
</dbReference>
<name>A0A6J3MFN5_9PEZI</name>
<dbReference type="PANTHER" id="PTHR46300">
    <property type="entry name" value="P450, PUTATIVE (EUROFUNG)-RELATED-RELATED"/>
    <property type="match status" value="1"/>
</dbReference>
<keyword evidence="6 7" id="KW-0349">Heme</keyword>
<keyword evidence="3 7" id="KW-0560">Oxidoreductase</keyword>
<reference evidence="10" key="1">
    <citation type="submission" date="2020-01" db="EMBL/GenBank/DDBJ databases">
        <authorList>
            <consortium name="DOE Joint Genome Institute"/>
            <person name="Haridas S."/>
            <person name="Albert R."/>
            <person name="Binder M."/>
            <person name="Bloem J."/>
            <person name="Labutti K."/>
            <person name="Salamov A."/>
            <person name="Andreopoulos B."/>
            <person name="Baker S.E."/>
            <person name="Barry K."/>
            <person name="Bills G."/>
            <person name="Bluhm B.H."/>
            <person name="Cannon C."/>
            <person name="Castanera R."/>
            <person name="Culley D.E."/>
            <person name="Daum C."/>
            <person name="Ezra D."/>
            <person name="Gonzalez J.B."/>
            <person name="Henrissat B."/>
            <person name="Kuo A."/>
            <person name="Liang C."/>
            <person name="Lipzen A."/>
            <person name="Lutzoni F."/>
            <person name="Magnuson J."/>
            <person name="Mondo S."/>
            <person name="Nolan M."/>
            <person name="Ohm R."/>
            <person name="Pangilinan J."/>
            <person name="Park H.-J."/>
            <person name="Ramirez L."/>
            <person name="Alfaro M."/>
            <person name="Sun H."/>
            <person name="Tritt A."/>
            <person name="Yoshinaga Y."/>
            <person name="Zwiers L.-H."/>
            <person name="Turgeon B.G."/>
            <person name="Goodwin S.B."/>
            <person name="Spatafora J.W."/>
            <person name="Crous P.W."/>
            <person name="Grigoriev I.V."/>
        </authorList>
    </citation>
    <scope>NUCLEOTIDE SEQUENCE</scope>
    <source>
        <strain evidence="10">CBS 342.82</strain>
    </source>
</reference>
<keyword evidence="9" id="KW-1185">Reference proteome</keyword>
<dbReference type="GO" id="GO:0004497">
    <property type="term" value="F:monooxygenase activity"/>
    <property type="evidence" value="ECO:0007669"/>
    <property type="project" value="UniProtKB-KW"/>
</dbReference>
<reference evidence="10" key="3">
    <citation type="submission" date="2025-08" db="UniProtKB">
        <authorList>
            <consortium name="RefSeq"/>
        </authorList>
    </citation>
    <scope>IDENTIFICATION</scope>
    <source>
        <strain evidence="10">CBS 342.82</strain>
    </source>
</reference>
<evidence type="ECO:0000256" key="3">
    <source>
        <dbReference type="ARBA" id="ARBA00023002"/>
    </source>
</evidence>
<dbReference type="RefSeq" id="XP_033463694.1">
    <property type="nucleotide sequence ID" value="XM_033602443.1"/>
</dbReference>
<comment type="similarity">
    <text evidence="1 7">Belongs to the cytochrome P450 family.</text>
</comment>
<keyword evidence="4 6" id="KW-0408">Iron</keyword>
<evidence type="ECO:0000256" key="7">
    <source>
        <dbReference type="RuleBase" id="RU000461"/>
    </source>
</evidence>
<dbReference type="GeneID" id="54360243"/>
<dbReference type="GO" id="GO:0005506">
    <property type="term" value="F:iron ion binding"/>
    <property type="evidence" value="ECO:0007669"/>
    <property type="project" value="InterPro"/>
</dbReference>
<dbReference type="PRINTS" id="PR00463">
    <property type="entry name" value="EP450I"/>
</dbReference>
<feature type="transmembrane region" description="Helical" evidence="8">
    <location>
        <begin position="12"/>
        <end position="34"/>
    </location>
</feature>
<dbReference type="InterPro" id="IPR036396">
    <property type="entry name" value="Cyt_P450_sf"/>
</dbReference>
<dbReference type="Pfam" id="PF00067">
    <property type="entry name" value="p450"/>
    <property type="match status" value="1"/>
</dbReference>
<keyword evidence="8" id="KW-0472">Membrane</keyword>
<proteinExistence type="inferred from homology"/>
<dbReference type="InterPro" id="IPR001128">
    <property type="entry name" value="Cyt_P450"/>
</dbReference>
<dbReference type="InterPro" id="IPR050364">
    <property type="entry name" value="Cytochrome_P450_fung"/>
</dbReference>
<gene>
    <name evidence="10" type="ORF">K489DRAFT_351375</name>
</gene>
<dbReference type="SUPFAM" id="SSF48264">
    <property type="entry name" value="Cytochrome P450"/>
    <property type="match status" value="1"/>
</dbReference>
<dbReference type="Gene3D" id="1.10.630.10">
    <property type="entry name" value="Cytochrome P450"/>
    <property type="match status" value="1"/>
</dbReference>
<dbReference type="GO" id="GO:0016705">
    <property type="term" value="F:oxidoreductase activity, acting on paired donors, with incorporation or reduction of molecular oxygen"/>
    <property type="evidence" value="ECO:0007669"/>
    <property type="project" value="InterPro"/>
</dbReference>
<sequence length="554" mass="63030">MAGLTKIVLSPTFLILGTFFFIALNLLAFILATLRPKNFPPGPRGFPGVGNLLQLHRTFPFLTYSSWARRYGNDTPLGIKKGSTNVVVLNSRRVVAELFEQRGALYNDRPWEYMSGTWVHKTDLRAAVFQNSSPWLIRWRREFAHFFGPGALTRHRAVYEAETSRLLVKLKDSPDARRAQLQDILLTWIMSVPCIGVCGKRPDEMDKYGFSIKHFRQCSIDYAALIAPQPFDIFPVLRYLPDSFGMARWKEKARSVRKGVFDCGTQFLSAAGEQREALDAGKTNGSESMLASMLREQRDNKDQTFTTADIGNTAFHVVTAGSGTSLAFMSVVLMILAKYPEVQTRLREEVLRITSNLPPTVSDIADLKYMDAVWNEVHRWRSVTPQAFPRATSQDDVYDGFHIPKGTTVLINAWHIHHSEEDYDRPDEFIPERYLRHPLGMRPELRDKTEQGETAASRVTFVFGTGRRICPGMHAAKQNLLLGLAKILWAFDILPPEGEATIDLSMETGFVFENFFLRPKDFDVVLRMREKRSADDISKHYSDAYQAEAEFLGW</sequence>
<dbReference type="InterPro" id="IPR002401">
    <property type="entry name" value="Cyt_P450_E_grp-I"/>
</dbReference>
<feature type="binding site" description="axial binding residue" evidence="6">
    <location>
        <position position="470"/>
    </location>
    <ligand>
        <name>heme</name>
        <dbReference type="ChEBI" id="CHEBI:30413"/>
    </ligand>
    <ligandPart>
        <name>Fe</name>
        <dbReference type="ChEBI" id="CHEBI:18248"/>
    </ligandPart>
</feature>
<evidence type="ECO:0000256" key="2">
    <source>
        <dbReference type="ARBA" id="ARBA00022723"/>
    </source>
</evidence>
<keyword evidence="8" id="KW-0812">Transmembrane</keyword>
<organism evidence="10">
    <name type="scientific">Dissoconium aciculare CBS 342.82</name>
    <dbReference type="NCBI Taxonomy" id="1314786"/>
    <lineage>
        <taxon>Eukaryota</taxon>
        <taxon>Fungi</taxon>
        <taxon>Dikarya</taxon>
        <taxon>Ascomycota</taxon>
        <taxon>Pezizomycotina</taxon>
        <taxon>Dothideomycetes</taxon>
        <taxon>Dothideomycetidae</taxon>
        <taxon>Mycosphaerellales</taxon>
        <taxon>Dissoconiaceae</taxon>
        <taxon>Dissoconium</taxon>
    </lineage>
</organism>
<accession>A0A6J3MFN5</accession>
<evidence type="ECO:0000256" key="8">
    <source>
        <dbReference type="SAM" id="Phobius"/>
    </source>
</evidence>
<reference evidence="10" key="2">
    <citation type="submission" date="2020-04" db="EMBL/GenBank/DDBJ databases">
        <authorList>
            <consortium name="NCBI Genome Project"/>
        </authorList>
    </citation>
    <scope>NUCLEOTIDE SEQUENCE</scope>
    <source>
        <strain evidence="10">CBS 342.82</strain>
    </source>
</reference>
<evidence type="ECO:0000256" key="5">
    <source>
        <dbReference type="ARBA" id="ARBA00023033"/>
    </source>
</evidence>
<dbReference type="OrthoDB" id="1103324at2759"/>
<dbReference type="AlphaFoldDB" id="A0A6J3MFN5"/>